<gene>
    <name evidence="3" type="ORF">D1O30_15070</name>
</gene>
<evidence type="ECO:0000313" key="3">
    <source>
        <dbReference type="EMBL" id="RNJ50707.1"/>
    </source>
</evidence>
<dbReference type="InterPro" id="IPR007759">
    <property type="entry name" value="Asxl_HARE-HTH"/>
</dbReference>
<feature type="domain" description="HTH HARE-type" evidence="2">
    <location>
        <begin position="2"/>
        <end position="77"/>
    </location>
</feature>
<organism evidence="3 4">
    <name type="scientific">Methylocystis hirsuta</name>
    <dbReference type="NCBI Taxonomy" id="369798"/>
    <lineage>
        <taxon>Bacteria</taxon>
        <taxon>Pseudomonadati</taxon>
        <taxon>Pseudomonadota</taxon>
        <taxon>Alphaproteobacteria</taxon>
        <taxon>Hyphomicrobiales</taxon>
        <taxon>Methylocystaceae</taxon>
        <taxon>Methylocystis</taxon>
    </lineage>
</organism>
<evidence type="ECO:0000256" key="1">
    <source>
        <dbReference type="ARBA" id="ARBA00023163"/>
    </source>
</evidence>
<sequence length="328" mass="37777">MDSYLELAEMVLRAARRPLSPRAILDAAYKAGMVPSHLFGKAQHKTLQARLSEEILRLKLDSRFYRTDPGVFFLSEFRADPDIADELKDPFHARRRTRDLAKSSALAISRKFVESSNSWSTDWHNFLAEADRCGAVHYVDARRVPPDFYLIWAFSIVRRSTQLLSYRIGRYRDDRDAFVNRRSIGFTDVVSYEDASLFNNDLGVTNRGLAVVLDDLDLSRSVFGSNEDVNAPDVLFSMLTVDESSQPAILFVMEWACPEWFEPTARRLSLNEVQWIDATRVPNDLNDFEPWSSAALSAIVDDYLRCRNEEKENKRSANSLYRIRTKER</sequence>
<accession>A0A3M9XQZ8</accession>
<reference evidence="3 4" key="1">
    <citation type="submission" date="2018-08" db="EMBL/GenBank/DDBJ databases">
        <title>Genome sequence of Methylocystis hirsuta CSC1, a methanotroph able to accumulate PHAs.</title>
        <authorList>
            <person name="Bordel S."/>
            <person name="Rodriguez E."/>
            <person name="Gancedo J."/>
            <person name="Munoz R."/>
        </authorList>
    </citation>
    <scope>NUCLEOTIDE SEQUENCE [LARGE SCALE GENOMIC DNA]</scope>
    <source>
        <strain evidence="3 4">CSC1</strain>
    </source>
</reference>
<dbReference type="Pfam" id="PF05066">
    <property type="entry name" value="HARE-HTH"/>
    <property type="match status" value="1"/>
</dbReference>
<comment type="caution">
    <text evidence="3">The sequence shown here is derived from an EMBL/GenBank/DDBJ whole genome shotgun (WGS) entry which is preliminary data.</text>
</comment>
<keyword evidence="4" id="KW-1185">Reference proteome</keyword>
<dbReference type="GO" id="GO:0006355">
    <property type="term" value="P:regulation of DNA-templated transcription"/>
    <property type="evidence" value="ECO:0007669"/>
    <property type="project" value="InterPro"/>
</dbReference>
<dbReference type="Proteomes" id="UP000268623">
    <property type="component" value="Unassembled WGS sequence"/>
</dbReference>
<dbReference type="AlphaFoldDB" id="A0A3M9XQZ8"/>
<proteinExistence type="predicted"/>
<dbReference type="PROSITE" id="PS51913">
    <property type="entry name" value="HTH_HARE"/>
    <property type="match status" value="1"/>
</dbReference>
<dbReference type="RefSeq" id="WP_148043089.1">
    <property type="nucleotide sequence ID" value="NZ_QWDD01000001.1"/>
</dbReference>
<evidence type="ECO:0000259" key="2">
    <source>
        <dbReference type="PROSITE" id="PS51913"/>
    </source>
</evidence>
<protein>
    <recommendedName>
        <fullName evidence="2">HTH HARE-type domain-containing protein</fullName>
    </recommendedName>
</protein>
<name>A0A3M9XQZ8_9HYPH</name>
<dbReference type="OrthoDB" id="7605387at2"/>
<evidence type="ECO:0000313" key="4">
    <source>
        <dbReference type="Proteomes" id="UP000268623"/>
    </source>
</evidence>
<dbReference type="EMBL" id="QWDD01000001">
    <property type="protein sequence ID" value="RNJ50707.1"/>
    <property type="molecule type" value="Genomic_DNA"/>
</dbReference>
<keyword evidence="1" id="KW-0804">Transcription</keyword>